<proteinExistence type="predicted"/>
<sequence>MIAYYSTSALATACASSGNAFANGATFPPASASCCTCCICCICSCCCACACLSASNSDCGFNIF</sequence>
<evidence type="ECO:0000313" key="1">
    <source>
        <dbReference type="EMBL" id="AKH46339.1"/>
    </source>
</evidence>
<name>A0A0F7L1A2_9VIRU</name>
<reference evidence="1" key="1">
    <citation type="journal article" date="2015" name="Front. Microbiol.">
        <title>Combining genomic sequencing methods to explore viral diversity and reveal potential virus-host interactions.</title>
        <authorList>
            <person name="Chow C.E."/>
            <person name="Winget D.M."/>
            <person name="White R.A.III."/>
            <person name="Hallam S.J."/>
            <person name="Suttle C.A."/>
        </authorList>
    </citation>
    <scope>NUCLEOTIDE SEQUENCE</scope>
    <source>
        <strain evidence="1">Anoxic3_6</strain>
    </source>
</reference>
<reference evidence="1" key="2">
    <citation type="submission" date="2015-03" db="EMBL/GenBank/DDBJ databases">
        <authorList>
            <person name="Chow C.-E.T."/>
            <person name="Winget D.M."/>
            <person name="White R.A.III."/>
            <person name="Hallam S.J."/>
            <person name="Suttle C.A."/>
        </authorList>
    </citation>
    <scope>NUCLEOTIDE SEQUENCE</scope>
    <source>
        <strain evidence="1">Anoxic3_6</strain>
    </source>
</reference>
<organism evidence="1">
    <name type="scientific">uncultured marine virus</name>
    <dbReference type="NCBI Taxonomy" id="186617"/>
    <lineage>
        <taxon>Viruses</taxon>
        <taxon>environmental samples</taxon>
    </lineage>
</organism>
<accession>A0A0F7L1A2</accession>
<dbReference type="EMBL" id="KR029581">
    <property type="protein sequence ID" value="AKH46339.1"/>
    <property type="molecule type" value="Genomic_DNA"/>
</dbReference>
<protein>
    <submittedName>
        <fullName evidence="1">Uncharacterized protein</fullName>
    </submittedName>
</protein>